<gene>
    <name evidence="1" type="ORF">JL111_05635</name>
</gene>
<protein>
    <submittedName>
        <fullName evidence="1">Uncharacterized protein</fullName>
    </submittedName>
</protein>
<evidence type="ECO:0000313" key="2">
    <source>
        <dbReference type="Proteomes" id="UP000644749"/>
    </source>
</evidence>
<comment type="caution">
    <text evidence="1">The sequence shown here is derived from an EMBL/GenBank/DDBJ whole genome shotgun (WGS) entry which is preliminary data.</text>
</comment>
<dbReference type="EMBL" id="JAESHT010000003">
    <property type="protein sequence ID" value="MBL3672966.1"/>
    <property type="molecule type" value="Genomic_DNA"/>
</dbReference>
<accession>A0ABS1S2K8</accession>
<keyword evidence="2" id="KW-1185">Reference proteome</keyword>
<reference evidence="1 2" key="1">
    <citation type="submission" date="2021-01" db="EMBL/GenBank/DDBJ databases">
        <title>011410 draft genome.</title>
        <authorList>
            <person name="Lang L."/>
        </authorList>
    </citation>
    <scope>NUCLEOTIDE SEQUENCE [LARGE SCALE GENOMIC DNA]</scope>
    <source>
        <strain evidence="1 2">KCTC 42845</strain>
    </source>
</reference>
<name>A0ABS1S2K8_9RHOB</name>
<evidence type="ECO:0000313" key="1">
    <source>
        <dbReference type="EMBL" id="MBL3672966.1"/>
    </source>
</evidence>
<dbReference type="RefSeq" id="WP_167621363.1">
    <property type="nucleotide sequence ID" value="NZ_BNCL01000003.1"/>
</dbReference>
<dbReference type="Proteomes" id="UP000644749">
    <property type="component" value="Unassembled WGS sequence"/>
</dbReference>
<organism evidence="1 2">
    <name type="scientific">Paracoccus aerius</name>
    <dbReference type="NCBI Taxonomy" id="1915382"/>
    <lineage>
        <taxon>Bacteria</taxon>
        <taxon>Pseudomonadati</taxon>
        <taxon>Pseudomonadota</taxon>
        <taxon>Alphaproteobacteria</taxon>
        <taxon>Rhodobacterales</taxon>
        <taxon>Paracoccaceae</taxon>
        <taxon>Paracoccus</taxon>
    </lineage>
</organism>
<sequence length="67" mass="7689">MIELLFVSCLSADPASCQDRSLIFTETNIMACMVHGQQVMAEWVESHPKETVAEWKCRAFDRRQAEI</sequence>
<proteinExistence type="predicted"/>